<proteinExistence type="predicted"/>
<dbReference type="HOGENOM" id="CLU_2730599_0_0_2"/>
<evidence type="ECO:0000313" key="3">
    <source>
        <dbReference type="Proteomes" id="UP000002376"/>
    </source>
</evidence>
<keyword evidence="3" id="KW-1185">Reference proteome</keyword>
<dbReference type="KEGG" id="tag:Tagg_0992"/>
<sequence length="71" mass="7924">MIVFGLIAFSIGLLMIIVALKDNSGEPDRVKTRSIVGIILSIISLVTVRGGFFLNYPRSRRRDFRVDVEAT</sequence>
<organism evidence="2 3">
    <name type="scientific">Thermosphaera aggregans (strain DSM 11486 / M11TL)</name>
    <dbReference type="NCBI Taxonomy" id="633148"/>
    <lineage>
        <taxon>Archaea</taxon>
        <taxon>Thermoproteota</taxon>
        <taxon>Thermoprotei</taxon>
        <taxon>Desulfurococcales</taxon>
        <taxon>Desulfurococcaceae</taxon>
        <taxon>Thermosphaera</taxon>
    </lineage>
</organism>
<dbReference type="EMBL" id="CP001939">
    <property type="protein sequence ID" value="ADG91262.1"/>
    <property type="molecule type" value="Genomic_DNA"/>
</dbReference>
<dbReference type="AlphaFoldDB" id="D5U2B2"/>
<name>D5U2B2_THEAM</name>
<protein>
    <submittedName>
        <fullName evidence="2">Uncharacterized protein</fullName>
    </submittedName>
</protein>
<gene>
    <name evidence="2" type="ordered locus">Tagg_0992</name>
</gene>
<keyword evidence="1" id="KW-0472">Membrane</keyword>
<dbReference type="Proteomes" id="UP000002376">
    <property type="component" value="Chromosome"/>
</dbReference>
<keyword evidence="1" id="KW-0812">Transmembrane</keyword>
<evidence type="ECO:0000256" key="1">
    <source>
        <dbReference type="SAM" id="Phobius"/>
    </source>
</evidence>
<reference evidence="3" key="2">
    <citation type="journal article" date="2010" name="Stand. Genomic Sci.">
        <title>Complete genome sequence of Thermosphaera aggregans type strain (M11TLT).</title>
        <authorList>
            <person name="Spring S."/>
            <person name="Rachel R."/>
            <person name="Lapidus A."/>
            <person name="Davenport K."/>
            <person name="Tice H."/>
            <person name="Copeland A."/>
            <person name="Cheng J.-F."/>
            <person name="Lucas S."/>
            <person name="Chen F."/>
            <person name="Nolan M."/>
            <person name="Bruce D."/>
            <person name="Goodwin L."/>
            <person name="Pitluck S."/>
            <person name="Ivanova N."/>
            <person name="Mavromatis K."/>
            <person name="Ovchinnikova G."/>
            <person name="Pati A."/>
            <person name="Chen A."/>
            <person name="Palaniappan K."/>
            <person name="Land M."/>
            <person name="Hauser L."/>
            <person name="Chang Y.-J."/>
            <person name="Jeffries C.C."/>
            <person name="Brettin T."/>
            <person name="Detter J.C."/>
            <person name="Tapia R."/>
            <person name="Han C."/>
            <person name="Heimerl T."/>
            <person name="Weikl F."/>
            <person name="Brambilla E."/>
            <person name="Goker M."/>
            <person name="Bristow J."/>
            <person name="Eisen J.A."/>
            <person name="Markowitz V."/>
            <person name="Hugenholtz P."/>
            <person name="Kyrpides N.C."/>
            <person name="Klenk H.-P."/>
        </authorList>
    </citation>
    <scope>NUCLEOTIDE SEQUENCE [LARGE SCALE GENOMIC DNA]</scope>
    <source>
        <strain evidence="3">DSM 11486 / M11TL</strain>
    </source>
</reference>
<feature type="transmembrane region" description="Helical" evidence="1">
    <location>
        <begin position="35"/>
        <end position="56"/>
    </location>
</feature>
<evidence type="ECO:0000313" key="2">
    <source>
        <dbReference type="EMBL" id="ADG91262.1"/>
    </source>
</evidence>
<reference evidence="2 3" key="1">
    <citation type="journal article" date="2010" name="Stand. Genomic Sci.">
        <title>Complete genome sequence of Thermosphaera aggregans type strain (M11TL).</title>
        <authorList>
            <person name="Spring S."/>
            <person name="Rachel R."/>
            <person name="Lapidus A."/>
            <person name="Davenport K."/>
            <person name="Tice H."/>
            <person name="Copeland A."/>
            <person name="Cheng J.F."/>
            <person name="Lucas S."/>
            <person name="Chen F."/>
            <person name="Nolan M."/>
            <person name="Bruce D."/>
            <person name="Goodwin L."/>
            <person name="Pitluck S."/>
            <person name="Ivanova N."/>
            <person name="Mavromatis K."/>
            <person name="Ovchinnikova G."/>
            <person name="Pati A."/>
            <person name="Chen A."/>
            <person name="Palaniappan K."/>
            <person name="Land M."/>
            <person name="Hauser L."/>
            <person name="Chang Y.J."/>
            <person name="Jeffries C.C."/>
            <person name="Brettin T."/>
            <person name="Detter J.C."/>
            <person name="Tapia R."/>
            <person name="Han C."/>
            <person name="Heimerl T."/>
            <person name="Weikl F."/>
            <person name="Brambilla E."/>
            <person name="Goker M."/>
            <person name="Bristow J."/>
            <person name="Eisen J.A."/>
            <person name="Markowitz V."/>
            <person name="Hugenholtz P."/>
            <person name="Kyrpides N.C."/>
            <person name="Klenk H.P."/>
        </authorList>
    </citation>
    <scope>NUCLEOTIDE SEQUENCE [LARGE SCALE GENOMIC DNA]</scope>
    <source>
        <strain evidence="3">DSM 11486 / M11TL</strain>
    </source>
</reference>
<keyword evidence="1" id="KW-1133">Transmembrane helix</keyword>
<accession>D5U2B2</accession>
<reference key="3">
    <citation type="submission" date="2010-02" db="EMBL/GenBank/DDBJ databases">
        <title>Complete genome sequence of Thermosphaera aggregans type strain (M11TL).</title>
        <authorList>
            <consortium name="US DOE Joint Genome Institute (JGI-PGF)"/>
            <person name="Spring S."/>
            <person name="Lapidus A."/>
            <person name="Munk C."/>
            <person name="Schroeder M."/>
            <person name="Glavina Del Rio T."/>
            <person name="Tice H."/>
            <person name="Copeland A."/>
            <person name="Cheng J.-F."/>
            <person name="Lucas S."/>
            <person name="Chen F."/>
            <person name="Nolan M."/>
            <person name="Bruce D."/>
            <person name="Goodwin L."/>
            <person name="Pitluck S."/>
            <person name="Ivanova N."/>
            <person name="Mavromatis K."/>
            <person name="Ovchinnikova G."/>
            <person name="Pati A."/>
            <person name="Chen A."/>
            <person name="Palaniappan K."/>
            <person name="Land M."/>
            <person name="Hauser L."/>
            <person name="Chang Y.-J."/>
            <person name="Jeffries C.C."/>
            <person name="Brettin T."/>
            <person name="Detter J.C."/>
            <person name="Tapia R."/>
            <person name="Han C."/>
            <person name="Chain P."/>
            <person name="Heimerl T."/>
            <person name="Weik F."/>
            <person name="Goker M."/>
            <person name="Rachel R."/>
            <person name="Bristow J."/>
            <person name="Eisen J.A."/>
            <person name="Markowitz V."/>
            <person name="Hugenholtz P."/>
            <person name="Kyrpides N.C."/>
            <person name="Klenk H.-P."/>
        </authorList>
    </citation>
    <scope>NUCLEOTIDE SEQUENCE</scope>
    <source>
        <strain>DSM 11486</strain>
    </source>
</reference>